<evidence type="ECO:0000256" key="1">
    <source>
        <dbReference type="SAM" id="MobiDB-lite"/>
    </source>
</evidence>
<comment type="caution">
    <text evidence="2">The sequence shown here is derived from an EMBL/GenBank/DDBJ whole genome shotgun (WGS) entry which is preliminary data.</text>
</comment>
<keyword evidence="3" id="KW-1185">Reference proteome</keyword>
<evidence type="ECO:0000313" key="3">
    <source>
        <dbReference type="Proteomes" id="UP000265520"/>
    </source>
</evidence>
<sequence>MSLLKIHQARAYSQTDHCEAYADVEPPPPPPPPHDKHHASHHHHASPLVVEPFSPKAQVELVELIAQHKPLLG</sequence>
<accession>A0A392TWL4</accession>
<reference evidence="2 3" key="1">
    <citation type="journal article" date="2018" name="Front. Plant Sci.">
        <title>Red Clover (Trifolium pratense) and Zigzag Clover (T. medium) - A Picture of Genomic Similarities and Differences.</title>
        <authorList>
            <person name="Dluhosova J."/>
            <person name="Istvanek J."/>
            <person name="Nedelnik J."/>
            <person name="Repkova J."/>
        </authorList>
    </citation>
    <scope>NUCLEOTIDE SEQUENCE [LARGE SCALE GENOMIC DNA]</scope>
    <source>
        <strain evidence="3">cv. 10/8</strain>
        <tissue evidence="2">Leaf</tissue>
    </source>
</reference>
<name>A0A392TWL4_9FABA</name>
<dbReference type="EMBL" id="LXQA010677713">
    <property type="protein sequence ID" value="MCI65541.1"/>
    <property type="molecule type" value="Genomic_DNA"/>
</dbReference>
<evidence type="ECO:0000313" key="2">
    <source>
        <dbReference type="EMBL" id="MCI65541.1"/>
    </source>
</evidence>
<dbReference type="Proteomes" id="UP000265520">
    <property type="component" value="Unassembled WGS sequence"/>
</dbReference>
<organism evidence="2 3">
    <name type="scientific">Trifolium medium</name>
    <dbReference type="NCBI Taxonomy" id="97028"/>
    <lineage>
        <taxon>Eukaryota</taxon>
        <taxon>Viridiplantae</taxon>
        <taxon>Streptophyta</taxon>
        <taxon>Embryophyta</taxon>
        <taxon>Tracheophyta</taxon>
        <taxon>Spermatophyta</taxon>
        <taxon>Magnoliopsida</taxon>
        <taxon>eudicotyledons</taxon>
        <taxon>Gunneridae</taxon>
        <taxon>Pentapetalae</taxon>
        <taxon>rosids</taxon>
        <taxon>fabids</taxon>
        <taxon>Fabales</taxon>
        <taxon>Fabaceae</taxon>
        <taxon>Papilionoideae</taxon>
        <taxon>50 kb inversion clade</taxon>
        <taxon>NPAAA clade</taxon>
        <taxon>Hologalegina</taxon>
        <taxon>IRL clade</taxon>
        <taxon>Trifolieae</taxon>
        <taxon>Trifolium</taxon>
    </lineage>
</organism>
<dbReference type="AlphaFoldDB" id="A0A392TWL4"/>
<proteinExistence type="predicted"/>
<protein>
    <submittedName>
        <fullName evidence="2">Uncharacterized protein</fullName>
    </submittedName>
</protein>
<feature type="compositionally biased region" description="Basic residues" evidence="1">
    <location>
        <begin position="35"/>
        <end position="45"/>
    </location>
</feature>
<feature type="region of interest" description="Disordered" evidence="1">
    <location>
        <begin position="15"/>
        <end position="51"/>
    </location>
</feature>
<feature type="non-terminal residue" evidence="2">
    <location>
        <position position="73"/>
    </location>
</feature>